<sequence>MQKVAYMKTFFDHMVLPYRCERDITIEKNKWYVVNTRFGEDIAQSMSGIVEISDEELRRYFHKQESPPPVTQQAEGIELDEKSILEAKQEHAPVEIEHLFVIREATEKELQEWQNMREESDQAYQLALKEIKSLQLDMKLINVHFLLGRKKVIFNFTSDNRVDFRQLVKQLAAIFKTRIEMRQIGVRDAAKIEGGCGICGIQLCCTRSNCHMSSIYLKMAKDQGFLVNSSKLTGVCGRLLCCLAYEVDFYQQERGFYPEIGSKVLVGNLEYHVMSINLLKREVVLVDENHHMQKVSPHELKKIPRKEGFVYQIVGTGDDKK</sequence>
<dbReference type="GO" id="GO:0005737">
    <property type="term" value="C:cytoplasm"/>
    <property type="evidence" value="ECO:0007669"/>
    <property type="project" value="TreeGrafter"/>
</dbReference>
<dbReference type="Pfam" id="PF04468">
    <property type="entry name" value="PSP1"/>
    <property type="match status" value="1"/>
</dbReference>
<dbReference type="NCBIfam" id="NF041131">
    <property type="entry name" value="RicT_YaaT_fam"/>
    <property type="match status" value="1"/>
</dbReference>
<dbReference type="PANTHER" id="PTHR43830:SF3">
    <property type="entry name" value="PROTEIN PSP1"/>
    <property type="match status" value="1"/>
</dbReference>
<reference evidence="2" key="1">
    <citation type="submission" date="2021-04" db="EMBL/GenBank/DDBJ databases">
        <authorList>
            <person name="Postec A."/>
        </authorList>
    </citation>
    <scope>NUCLEOTIDE SEQUENCE</scope>
    <source>
        <strain evidence="2">F1F22</strain>
    </source>
</reference>
<evidence type="ECO:0000259" key="1">
    <source>
        <dbReference type="PROSITE" id="PS51411"/>
    </source>
</evidence>
<reference evidence="2" key="2">
    <citation type="submission" date="2022-06" db="EMBL/GenBank/DDBJ databases">
        <title>Thermospira aquatica gen. nov., sp. nov.</title>
        <authorList>
            <person name="Ben Ali Gam Z."/>
            <person name="Labat M."/>
        </authorList>
    </citation>
    <scope>NUCLEOTIDE SEQUENCE</scope>
    <source>
        <strain evidence="2">F1F22</strain>
    </source>
</reference>
<dbReference type="Proteomes" id="UP001056539">
    <property type="component" value="Chromosome"/>
</dbReference>
<organism evidence="2 3">
    <name type="scientific">Thermospira aquatica</name>
    <dbReference type="NCBI Taxonomy" id="2828656"/>
    <lineage>
        <taxon>Bacteria</taxon>
        <taxon>Pseudomonadati</taxon>
        <taxon>Spirochaetota</taxon>
        <taxon>Spirochaetia</taxon>
        <taxon>Brevinematales</taxon>
        <taxon>Thermospiraceae</taxon>
        <taxon>Thermospira</taxon>
    </lineage>
</organism>
<name>A0AAX3BC49_9SPIR</name>
<dbReference type="InterPro" id="IPR007557">
    <property type="entry name" value="PSP1_C"/>
</dbReference>
<proteinExistence type="predicted"/>
<dbReference type="PANTHER" id="PTHR43830">
    <property type="entry name" value="PROTEIN PSP1"/>
    <property type="match status" value="1"/>
</dbReference>
<dbReference type="InterPro" id="IPR047767">
    <property type="entry name" value="PSP1-like"/>
</dbReference>
<feature type="domain" description="PSP1 C-terminal" evidence="1">
    <location>
        <begin position="99"/>
        <end position="184"/>
    </location>
</feature>
<dbReference type="PROSITE" id="PS51411">
    <property type="entry name" value="PSP1_C"/>
    <property type="match status" value="1"/>
</dbReference>
<evidence type="ECO:0000313" key="2">
    <source>
        <dbReference type="EMBL" id="URA09805.1"/>
    </source>
</evidence>
<dbReference type="KEGG" id="taqu:KDW03_10005"/>
<accession>A0AAX3BC49</accession>
<gene>
    <name evidence="2" type="ORF">KDW03_10005</name>
</gene>
<dbReference type="RefSeq" id="WP_271434939.1">
    <property type="nucleotide sequence ID" value="NZ_CP073355.1"/>
</dbReference>
<keyword evidence="3" id="KW-1185">Reference proteome</keyword>
<evidence type="ECO:0000313" key="3">
    <source>
        <dbReference type="Proteomes" id="UP001056539"/>
    </source>
</evidence>
<protein>
    <recommendedName>
        <fullName evidence="1">PSP1 C-terminal domain-containing protein</fullName>
    </recommendedName>
</protein>
<dbReference type="AlphaFoldDB" id="A0AAX3BC49"/>
<dbReference type="EMBL" id="CP073355">
    <property type="protein sequence ID" value="URA09805.1"/>
    <property type="molecule type" value="Genomic_DNA"/>
</dbReference>